<keyword evidence="2" id="KW-1185">Reference proteome</keyword>
<gene>
    <name evidence="1" type="ORF">SAMD00020551_1534</name>
</gene>
<dbReference type="OrthoDB" id="2543325at2"/>
<dbReference type="AlphaFoldDB" id="A0A0A8X327"/>
<dbReference type="Proteomes" id="UP000031014">
    <property type="component" value="Unassembled WGS sequence"/>
</dbReference>
<protein>
    <submittedName>
        <fullName evidence="1">Uncharacterized protein</fullName>
    </submittedName>
</protein>
<comment type="caution">
    <text evidence="1">The sequence shown here is derived from an EMBL/GenBank/DDBJ whole genome shotgun (WGS) entry which is preliminary data.</text>
</comment>
<dbReference type="EMBL" id="BASE01000031">
    <property type="protein sequence ID" value="GAM13392.1"/>
    <property type="molecule type" value="Genomic_DNA"/>
</dbReference>
<name>A0A0A8X327_MESS1</name>
<sequence>MNRIHLEPTETLCTRLTWDIKWIADFESPWGIIEKIKHANLIPSKELLKICGTAHVKGLKSNIGWNHRELLTLKGIDDKQFKHYFGFSIKEYNNNLIDMLCKPLFDGKTNVNKYFHNSLYICPTCIKKGYHSIIHQLKIIDECPFHNQKLIQACERCSRWYRNDFGYEITNKATPPFHCNCGNGYLEENDELFPNWYSPRMEDIKSIELRSWLTLNEEELKVLQGTYFLHHKDFPLQNNLLKKMITLVSDIPHIKSGRMVSNGSISFSNIKGNMVPLLLLDSFPYRNPYLNVIDEIFLSTRQTIKAISRKIRKEVYKYHRSCLKRMKNHLRVSEEDNSFFCPVAFAYLESRKNLQGFNEATSVDNRYAYEDRINDRGFDIANRIDRNLILTMTKDLIRSDNFNFNVPKLEWVINRVIAHLYSHHFNSLLNSLSTKNRENTSVDYIKYKNLNQILIVNSRLDNCDKIYWVDYIPDYSKLITKYSELCPNKSVKQRRIKTSEKNYNPRKLAIEKLDSRRKN</sequence>
<evidence type="ECO:0000313" key="1">
    <source>
        <dbReference type="EMBL" id="GAM13392.1"/>
    </source>
</evidence>
<dbReference type="STRING" id="1321606.SAMD00020551_1534"/>
<reference evidence="1 2" key="1">
    <citation type="submission" date="2013-06" db="EMBL/GenBank/DDBJ databases">
        <title>Whole genome shotgun sequence of Bacillus selenatarsenatis SF-1.</title>
        <authorList>
            <person name="Kuroda M."/>
            <person name="Sei K."/>
            <person name="Yamashita M."/>
            <person name="Ike M."/>
        </authorList>
    </citation>
    <scope>NUCLEOTIDE SEQUENCE [LARGE SCALE GENOMIC DNA]</scope>
    <source>
        <strain evidence="1 2">SF-1</strain>
    </source>
</reference>
<organism evidence="1 2">
    <name type="scientific">Mesobacillus selenatarsenatis (strain DSM 18680 / JCM 14380 / FERM P-15431 / SF-1)</name>
    <dbReference type="NCBI Taxonomy" id="1321606"/>
    <lineage>
        <taxon>Bacteria</taxon>
        <taxon>Bacillati</taxon>
        <taxon>Bacillota</taxon>
        <taxon>Bacilli</taxon>
        <taxon>Bacillales</taxon>
        <taxon>Bacillaceae</taxon>
        <taxon>Mesobacillus</taxon>
    </lineage>
</organism>
<proteinExistence type="predicted"/>
<dbReference type="RefSeq" id="WP_041965240.1">
    <property type="nucleotide sequence ID" value="NZ_BASE01000031.1"/>
</dbReference>
<accession>A0A0A8X327</accession>
<evidence type="ECO:0000313" key="2">
    <source>
        <dbReference type="Proteomes" id="UP000031014"/>
    </source>
</evidence>